<dbReference type="AlphaFoldDB" id="A0ABD3NHE4"/>
<dbReference type="Proteomes" id="UP001530315">
    <property type="component" value="Unassembled WGS sequence"/>
</dbReference>
<proteinExistence type="predicted"/>
<feature type="compositionally biased region" description="Low complexity" evidence="1">
    <location>
        <begin position="16"/>
        <end position="31"/>
    </location>
</feature>
<keyword evidence="3" id="KW-1185">Reference proteome</keyword>
<organism evidence="2 3">
    <name type="scientific">Stephanodiscus triporus</name>
    <dbReference type="NCBI Taxonomy" id="2934178"/>
    <lineage>
        <taxon>Eukaryota</taxon>
        <taxon>Sar</taxon>
        <taxon>Stramenopiles</taxon>
        <taxon>Ochrophyta</taxon>
        <taxon>Bacillariophyta</taxon>
        <taxon>Coscinodiscophyceae</taxon>
        <taxon>Thalassiosirophycidae</taxon>
        <taxon>Stephanodiscales</taxon>
        <taxon>Stephanodiscaceae</taxon>
        <taxon>Stephanodiscus</taxon>
    </lineage>
</organism>
<reference evidence="2 3" key="1">
    <citation type="submission" date="2024-10" db="EMBL/GenBank/DDBJ databases">
        <title>Updated reference genomes for cyclostephanoid diatoms.</title>
        <authorList>
            <person name="Roberts W.R."/>
            <person name="Alverson A.J."/>
        </authorList>
    </citation>
    <scope>NUCLEOTIDE SEQUENCE [LARGE SCALE GENOMIC DNA]</scope>
    <source>
        <strain evidence="2 3">AJA276-08</strain>
    </source>
</reference>
<evidence type="ECO:0000313" key="2">
    <source>
        <dbReference type="EMBL" id="KAL3774397.1"/>
    </source>
</evidence>
<accession>A0ABD3NHE4</accession>
<protein>
    <submittedName>
        <fullName evidence="2">Uncharacterized protein</fullName>
    </submittedName>
</protein>
<comment type="caution">
    <text evidence="2">The sequence shown here is derived from an EMBL/GenBank/DDBJ whole genome shotgun (WGS) entry which is preliminary data.</text>
</comment>
<feature type="region of interest" description="Disordered" evidence="1">
    <location>
        <begin position="1"/>
        <end position="106"/>
    </location>
</feature>
<dbReference type="EMBL" id="JALLAZ020001471">
    <property type="protein sequence ID" value="KAL3774397.1"/>
    <property type="molecule type" value="Genomic_DNA"/>
</dbReference>
<name>A0ABD3NHE4_9STRA</name>
<sequence length="365" mass="39518">MSASSDPGAKAVNSHPPSSSSAGDDAAAPPGTTIVRRLRSTSPSGAMARIRSTSPTTTRLAAHPLHLRRRRRRQSDDDRRRTGVAGEQSRRPPRGSSAACCPREFARQRPRASEDIVSFLEGYDFTSSGPEAARYGYYRRPRRIGQDAGASSSSSSCPPRRRRRVDVERYRDPRQICSHALYRKECIRACVRSIVDNGSLSWIGTSSKGRKERGMLVGGGRFHNQRGHQVESHLATPRRDGGAILHGGPLLSGHNKRGGLSCMRDLGAHTFPCWRYGAAGLDAISACGVDGDQIPGYIRATIRGSITSTCTSLRLGESGCSVGGTSGGDVVQNLEMERRSITKRITMRYKLRRGAPLLCLMGGSS</sequence>
<evidence type="ECO:0000313" key="3">
    <source>
        <dbReference type="Proteomes" id="UP001530315"/>
    </source>
</evidence>
<gene>
    <name evidence="2" type="ORF">ACHAW5_008603</name>
</gene>
<feature type="region of interest" description="Disordered" evidence="1">
    <location>
        <begin position="144"/>
        <end position="165"/>
    </location>
</feature>
<evidence type="ECO:0000256" key="1">
    <source>
        <dbReference type="SAM" id="MobiDB-lite"/>
    </source>
</evidence>